<reference evidence="2 3" key="3">
    <citation type="journal article" date="2015" name="Genome Announc.">
        <title>Draft Genome Sequence of the Archiascomycetous Yeast Saitoella complicata.</title>
        <authorList>
            <person name="Yamauchi K."/>
            <person name="Kondo S."/>
            <person name="Hamamoto M."/>
            <person name="Takahashi Y."/>
            <person name="Ogura Y."/>
            <person name="Hayashi T."/>
            <person name="Nishida H."/>
        </authorList>
    </citation>
    <scope>NUCLEOTIDE SEQUENCE [LARGE SCALE GENOMIC DNA]</scope>
    <source>
        <strain evidence="2 3">NRRL Y-17804</strain>
    </source>
</reference>
<reference evidence="2 3" key="2">
    <citation type="journal article" date="2014" name="J. Gen. Appl. Microbiol.">
        <title>The early diverging ascomycetous budding yeast Saitoella complicata has three histone deacetylases belonging to the Clr6, Hos2, and Rpd3 lineages.</title>
        <authorList>
            <person name="Nishida H."/>
            <person name="Matsumoto T."/>
            <person name="Kondo S."/>
            <person name="Hamamoto M."/>
            <person name="Yoshikawa H."/>
        </authorList>
    </citation>
    <scope>NUCLEOTIDE SEQUENCE [LARGE SCALE GENOMIC DNA]</scope>
    <source>
        <strain evidence="2 3">NRRL Y-17804</strain>
    </source>
</reference>
<organism evidence="2 3">
    <name type="scientific">Saitoella complicata (strain BCRC 22490 / CBS 7301 / JCM 7358 / NBRC 10748 / NRRL Y-17804)</name>
    <dbReference type="NCBI Taxonomy" id="698492"/>
    <lineage>
        <taxon>Eukaryota</taxon>
        <taxon>Fungi</taxon>
        <taxon>Dikarya</taxon>
        <taxon>Ascomycota</taxon>
        <taxon>Taphrinomycotina</taxon>
        <taxon>Taphrinomycotina incertae sedis</taxon>
        <taxon>Saitoella</taxon>
    </lineage>
</organism>
<dbReference type="Proteomes" id="UP000033140">
    <property type="component" value="Unassembled WGS sequence"/>
</dbReference>
<gene>
    <name evidence="2" type="ORF">G7K_6738-t1</name>
</gene>
<evidence type="ECO:0000313" key="3">
    <source>
        <dbReference type="Proteomes" id="UP000033140"/>
    </source>
</evidence>
<accession>A0A0E9NSL6</accession>
<keyword evidence="1" id="KW-1133">Transmembrane helix</keyword>
<proteinExistence type="predicted"/>
<reference evidence="2 3" key="1">
    <citation type="journal article" date="2011" name="J. Gen. Appl. Microbiol.">
        <title>Draft genome sequencing of the enigmatic yeast Saitoella complicata.</title>
        <authorList>
            <person name="Nishida H."/>
            <person name="Hamamoto M."/>
            <person name="Sugiyama J."/>
        </authorList>
    </citation>
    <scope>NUCLEOTIDE SEQUENCE [LARGE SCALE GENOMIC DNA]</scope>
    <source>
        <strain evidence="2 3">NRRL Y-17804</strain>
    </source>
</reference>
<evidence type="ECO:0000313" key="2">
    <source>
        <dbReference type="EMBL" id="GAO52666.1"/>
    </source>
</evidence>
<sequence>MYLMASTYWSLFSSRHRRHALPFVAALTIFLLVSFLNYPAMPRPKPNLILTSVLDASWKDQLVIFFSSLESSLGRELLLSQRHTHRHPSPARVDVKIVIPDKIAGVYLPATFVELEKRFPFVEFVGGLPEGKVELQRFTAYTRLVGTQNAKATPDPEAWANIYDKIFVTDLDVVFQRNPFSFPMKKGHSLAFFAEWEGMKIGQCTTNMMWLHSCTPYLISSAEMQYYRPLERICAGTTIGTAQAVAVYLQTMHELLSVSSYTCNDQALHTHLYHSALMNRRLQEAGLKSDGVWLVPNQEALIGTVGWTPIVLYNAWGEVVNEKGEVQVAVHQIKHHDALHNLVRMRYAYGVGEIGTGSHPDWRMRITDRVEEKELDRHGMVRWKFEGVQEGMCAEFPGSGCSCRWKDCQYNYTFFDRPGKPQPQSQSQLEFKLE</sequence>
<feature type="transmembrane region" description="Helical" evidence="1">
    <location>
        <begin position="20"/>
        <end position="38"/>
    </location>
</feature>
<keyword evidence="1" id="KW-0472">Membrane</keyword>
<keyword evidence="1" id="KW-0812">Transmembrane</keyword>
<name>A0A0E9NSL6_SAICN</name>
<evidence type="ECO:0000256" key="1">
    <source>
        <dbReference type="SAM" id="Phobius"/>
    </source>
</evidence>
<dbReference type="AlphaFoldDB" id="A0A0E9NSL6"/>
<protein>
    <submittedName>
        <fullName evidence="2">Uncharacterized protein</fullName>
    </submittedName>
</protein>
<keyword evidence="3" id="KW-1185">Reference proteome</keyword>
<comment type="caution">
    <text evidence="2">The sequence shown here is derived from an EMBL/GenBank/DDBJ whole genome shotgun (WGS) entry which is preliminary data.</text>
</comment>
<dbReference type="EMBL" id="BACD03000079">
    <property type="protein sequence ID" value="GAO52666.1"/>
    <property type="molecule type" value="Genomic_DNA"/>
</dbReference>